<evidence type="ECO:0000256" key="1">
    <source>
        <dbReference type="ARBA" id="ARBA00022448"/>
    </source>
</evidence>
<comment type="caution">
    <text evidence="5">The sequence shown here is derived from an EMBL/GenBank/DDBJ whole genome shotgun (WGS) entry which is preliminary data.</text>
</comment>
<evidence type="ECO:0000256" key="3">
    <source>
        <dbReference type="ARBA" id="ARBA00022840"/>
    </source>
</evidence>
<keyword evidence="3 5" id="KW-0067">ATP-binding</keyword>
<gene>
    <name evidence="5" type="ORF">ENV35_04475</name>
</gene>
<dbReference type="PANTHER" id="PTHR42788">
    <property type="entry name" value="TAURINE IMPORT ATP-BINDING PROTEIN-RELATED"/>
    <property type="match status" value="1"/>
</dbReference>
<evidence type="ECO:0000313" key="5">
    <source>
        <dbReference type="EMBL" id="HGB31112.1"/>
    </source>
</evidence>
<name>A0A7C3WW79_9BACT</name>
<keyword evidence="1" id="KW-0813">Transport</keyword>
<dbReference type="InterPro" id="IPR050166">
    <property type="entry name" value="ABC_transporter_ATP-bind"/>
</dbReference>
<dbReference type="Gene3D" id="3.40.50.300">
    <property type="entry name" value="P-loop containing nucleotide triphosphate hydrolases"/>
    <property type="match status" value="1"/>
</dbReference>
<dbReference type="InterPro" id="IPR003593">
    <property type="entry name" value="AAA+_ATPase"/>
</dbReference>
<organism evidence="5">
    <name type="scientific">Dictyoglomus turgidum</name>
    <dbReference type="NCBI Taxonomy" id="513050"/>
    <lineage>
        <taxon>Bacteria</taxon>
        <taxon>Pseudomonadati</taxon>
        <taxon>Dictyoglomota</taxon>
        <taxon>Dictyoglomia</taxon>
        <taxon>Dictyoglomales</taxon>
        <taxon>Dictyoglomaceae</taxon>
        <taxon>Dictyoglomus</taxon>
    </lineage>
</organism>
<dbReference type="InterPro" id="IPR027417">
    <property type="entry name" value="P-loop_NTPase"/>
</dbReference>
<dbReference type="SUPFAM" id="SSF52540">
    <property type="entry name" value="P-loop containing nucleoside triphosphate hydrolases"/>
    <property type="match status" value="1"/>
</dbReference>
<dbReference type="PROSITE" id="PS50893">
    <property type="entry name" value="ABC_TRANSPORTER_2"/>
    <property type="match status" value="1"/>
</dbReference>
<sequence length="192" mass="22116">MTVINIINLKKSFNDKKVLNGVFLKLEEGEKIVIKGPNGCGKTTLLKIIAGLIKPDEGIVEISPGTKISFMFQNPIFLPWLNMEENLNLTCKDPSKLKELIDYFDLKDYLNLFPHQLSGGYLQIFSFVRTFTIPHNLLLLDEPFKSFDINRKEKAKAFLKSHLDNKKITLLMVSHQEDREDKEIADKIFNLF</sequence>
<evidence type="ECO:0000256" key="2">
    <source>
        <dbReference type="ARBA" id="ARBA00022741"/>
    </source>
</evidence>
<dbReference type="GO" id="GO:0016887">
    <property type="term" value="F:ATP hydrolysis activity"/>
    <property type="evidence" value="ECO:0007669"/>
    <property type="project" value="InterPro"/>
</dbReference>
<dbReference type="PANTHER" id="PTHR42788:SF13">
    <property type="entry name" value="ALIPHATIC SULFONATES IMPORT ATP-BINDING PROTEIN SSUB"/>
    <property type="match status" value="1"/>
</dbReference>
<evidence type="ECO:0000259" key="4">
    <source>
        <dbReference type="PROSITE" id="PS50893"/>
    </source>
</evidence>
<dbReference type="GO" id="GO:0005524">
    <property type="term" value="F:ATP binding"/>
    <property type="evidence" value="ECO:0007669"/>
    <property type="project" value="UniProtKB-KW"/>
</dbReference>
<keyword evidence="2" id="KW-0547">Nucleotide-binding</keyword>
<dbReference type="SMART" id="SM00382">
    <property type="entry name" value="AAA"/>
    <property type="match status" value="1"/>
</dbReference>
<dbReference type="InterPro" id="IPR003439">
    <property type="entry name" value="ABC_transporter-like_ATP-bd"/>
</dbReference>
<accession>A0A7C3WW79</accession>
<feature type="domain" description="ABC transporter" evidence="4">
    <location>
        <begin position="4"/>
        <end position="192"/>
    </location>
</feature>
<protein>
    <submittedName>
        <fullName evidence="5">ABC transporter ATP-binding protein</fullName>
    </submittedName>
</protein>
<dbReference type="Pfam" id="PF00005">
    <property type="entry name" value="ABC_tran"/>
    <property type="match status" value="1"/>
</dbReference>
<dbReference type="EMBL" id="DTGA01000103">
    <property type="protein sequence ID" value="HGB31112.1"/>
    <property type="molecule type" value="Genomic_DNA"/>
</dbReference>
<proteinExistence type="predicted"/>
<reference evidence="5" key="1">
    <citation type="journal article" date="2020" name="mSystems">
        <title>Genome- and Community-Level Interaction Insights into Carbon Utilization and Element Cycling Functions of Hydrothermarchaeota in Hydrothermal Sediment.</title>
        <authorList>
            <person name="Zhou Z."/>
            <person name="Liu Y."/>
            <person name="Xu W."/>
            <person name="Pan J."/>
            <person name="Luo Z.H."/>
            <person name="Li M."/>
        </authorList>
    </citation>
    <scope>NUCLEOTIDE SEQUENCE [LARGE SCALE GENOMIC DNA]</scope>
    <source>
        <strain evidence="5">SpSt-751</strain>
    </source>
</reference>
<dbReference type="AlphaFoldDB" id="A0A7C3WW79"/>